<evidence type="ECO:0000313" key="3">
    <source>
        <dbReference type="Proteomes" id="UP000276603"/>
    </source>
</evidence>
<name>A0A3B0BZU4_9FLAO</name>
<comment type="caution">
    <text evidence="2">The sequence shown here is derived from an EMBL/GenBank/DDBJ whole genome shotgun (WGS) entry which is preliminary data.</text>
</comment>
<evidence type="ECO:0000313" key="2">
    <source>
        <dbReference type="EMBL" id="RKN76846.1"/>
    </source>
</evidence>
<protein>
    <recommendedName>
        <fullName evidence="4">Type II secretion system protein</fullName>
    </recommendedName>
</protein>
<evidence type="ECO:0000256" key="1">
    <source>
        <dbReference type="SAM" id="Phobius"/>
    </source>
</evidence>
<dbReference type="EMBL" id="RBCJ01000006">
    <property type="protein sequence ID" value="RKN76846.1"/>
    <property type="molecule type" value="Genomic_DNA"/>
</dbReference>
<reference evidence="2 3" key="1">
    <citation type="submission" date="2018-10" db="EMBL/GenBank/DDBJ databases">
        <title>Ulvibacterium marinum gen. nov., sp. nov., a novel marine bacterium of the family Flavobacteriaceae, isolated from a culture of the green alga Ulva prolifera.</title>
        <authorList>
            <person name="Zhang Z."/>
        </authorList>
    </citation>
    <scope>NUCLEOTIDE SEQUENCE [LARGE SCALE GENOMIC DNA]</scope>
    <source>
        <strain evidence="2 3">CCMM003</strain>
    </source>
</reference>
<keyword evidence="1" id="KW-0812">Transmembrane</keyword>
<dbReference type="Proteomes" id="UP000276603">
    <property type="component" value="Unassembled WGS sequence"/>
</dbReference>
<dbReference type="RefSeq" id="WP_120714193.1">
    <property type="nucleotide sequence ID" value="NZ_CANMKH010000011.1"/>
</dbReference>
<keyword evidence="1" id="KW-0472">Membrane</keyword>
<proteinExistence type="predicted"/>
<dbReference type="AlphaFoldDB" id="A0A3B0BZU4"/>
<evidence type="ECO:0008006" key="4">
    <source>
        <dbReference type="Google" id="ProtNLM"/>
    </source>
</evidence>
<organism evidence="2 3">
    <name type="scientific">Ulvibacterium marinum</name>
    <dbReference type="NCBI Taxonomy" id="2419782"/>
    <lineage>
        <taxon>Bacteria</taxon>
        <taxon>Pseudomonadati</taxon>
        <taxon>Bacteroidota</taxon>
        <taxon>Flavobacteriia</taxon>
        <taxon>Flavobacteriales</taxon>
        <taxon>Flavobacteriaceae</taxon>
        <taxon>Ulvibacterium</taxon>
    </lineage>
</organism>
<dbReference type="OrthoDB" id="1451203at2"/>
<accession>A0A3B0BZU4</accession>
<keyword evidence="3" id="KW-1185">Reference proteome</keyword>
<feature type="transmembrane region" description="Helical" evidence="1">
    <location>
        <begin position="12"/>
        <end position="39"/>
    </location>
</feature>
<sequence length="123" mass="14152">MESLRRYKKGYLVASSLIESVIAIAIITTCLLVALQLYITVLEGRPTTNDHRLKFQVDQLVSEMKLDPSFDSEIHDFQTYTIRKSVTAHDDRGSLKRVSYSIQGQSDTITYHYLILKEDENRP</sequence>
<keyword evidence="1" id="KW-1133">Transmembrane helix</keyword>
<gene>
    <name evidence="2" type="ORF">D7Z94_23985</name>
</gene>